<accession>A0A5M9JL61</accession>
<dbReference type="AlphaFoldDB" id="A0A5M9JL61"/>
<dbReference type="EMBL" id="VICG01000008">
    <property type="protein sequence ID" value="KAA8569133.1"/>
    <property type="molecule type" value="Genomic_DNA"/>
</dbReference>
<evidence type="ECO:0000313" key="1">
    <source>
        <dbReference type="EMBL" id="KAA8569133.1"/>
    </source>
</evidence>
<protein>
    <submittedName>
        <fullName evidence="1">Uncharacterized protein</fullName>
    </submittedName>
</protein>
<proteinExistence type="predicted"/>
<comment type="caution">
    <text evidence="1">The sequence shown here is derived from an EMBL/GenBank/DDBJ whole genome shotgun (WGS) entry which is preliminary data.</text>
</comment>
<keyword evidence="2" id="KW-1185">Reference proteome</keyword>
<name>A0A5M9JL61_MONFR</name>
<evidence type="ECO:0000313" key="2">
    <source>
        <dbReference type="Proteomes" id="UP000322873"/>
    </source>
</evidence>
<sequence length="121" mass="13218">MTGAPCVYHVLQGDPKESCGGADMHRFHTELRIATTVLGSEAVVVFYLRNPLFVHQAKAGSLHYKASKSLQVLARIELFHTLITVAPYNRHEIAGVAPHEREESPKGDPIMVLGGEGLIFA</sequence>
<dbReference type="Proteomes" id="UP000322873">
    <property type="component" value="Unassembled WGS sequence"/>
</dbReference>
<gene>
    <name evidence="1" type="ORF">EYC84_000803</name>
</gene>
<reference evidence="1 2" key="1">
    <citation type="submission" date="2019-06" db="EMBL/GenBank/DDBJ databases">
        <title>Genome Sequence of the Brown Rot Fungal Pathogen Monilinia fructicola.</title>
        <authorList>
            <person name="De Miccolis Angelini R.M."/>
            <person name="Landi L."/>
            <person name="Abate D."/>
            <person name="Pollastro S."/>
            <person name="Romanazzi G."/>
            <person name="Faretra F."/>
        </authorList>
    </citation>
    <scope>NUCLEOTIDE SEQUENCE [LARGE SCALE GENOMIC DNA]</scope>
    <source>
        <strain evidence="1 2">Mfrc123</strain>
    </source>
</reference>
<organism evidence="1 2">
    <name type="scientific">Monilinia fructicola</name>
    <name type="common">Brown rot fungus</name>
    <name type="synonym">Ciboria fructicola</name>
    <dbReference type="NCBI Taxonomy" id="38448"/>
    <lineage>
        <taxon>Eukaryota</taxon>
        <taxon>Fungi</taxon>
        <taxon>Dikarya</taxon>
        <taxon>Ascomycota</taxon>
        <taxon>Pezizomycotina</taxon>
        <taxon>Leotiomycetes</taxon>
        <taxon>Helotiales</taxon>
        <taxon>Sclerotiniaceae</taxon>
        <taxon>Monilinia</taxon>
    </lineage>
</organism>